<dbReference type="GO" id="GO:0006313">
    <property type="term" value="P:DNA transposition"/>
    <property type="evidence" value="ECO:0007669"/>
    <property type="project" value="InterPro"/>
</dbReference>
<comment type="caution">
    <text evidence="2">The sequence shown here is derived from an EMBL/GenBank/DDBJ whole genome shotgun (WGS) entry which is preliminary data.</text>
</comment>
<reference evidence="2 3" key="1">
    <citation type="submission" date="2019-02" db="EMBL/GenBank/DDBJ databases">
        <title>Genomic Encyclopedia of Type Strains, Phase IV (KMG-IV): sequencing the most valuable type-strain genomes for metagenomic binning, comparative biology and taxonomic classification.</title>
        <authorList>
            <person name="Goeker M."/>
        </authorList>
    </citation>
    <scope>NUCLEOTIDE SEQUENCE [LARGE SCALE GENOMIC DNA]</scope>
    <source>
        <strain evidence="2 3">DSM 105135</strain>
    </source>
</reference>
<dbReference type="Pfam" id="PF01609">
    <property type="entry name" value="DDE_Tnp_1"/>
    <property type="match status" value="1"/>
</dbReference>
<dbReference type="AlphaFoldDB" id="A0A4Q7ZBW8"/>
<dbReference type="InterPro" id="IPR047952">
    <property type="entry name" value="Transpos_IS4"/>
</dbReference>
<protein>
    <submittedName>
        <fullName evidence="2">IS4 family transposase</fullName>
    </submittedName>
</protein>
<dbReference type="NCBIfam" id="NF033592">
    <property type="entry name" value="transpos_IS4_1"/>
    <property type="match status" value="1"/>
</dbReference>
<proteinExistence type="predicted"/>
<evidence type="ECO:0000259" key="1">
    <source>
        <dbReference type="Pfam" id="PF01609"/>
    </source>
</evidence>
<feature type="domain" description="Transposase IS4-like" evidence="1">
    <location>
        <begin position="101"/>
        <end position="332"/>
    </location>
</feature>
<gene>
    <name evidence="2" type="ORF">EV700_0190</name>
</gene>
<evidence type="ECO:0000313" key="2">
    <source>
        <dbReference type="EMBL" id="RZU48108.1"/>
    </source>
</evidence>
<dbReference type="PANTHER" id="PTHR37529:SF1">
    <property type="entry name" value="TRANSPOSASE INSG FOR INSERTION SEQUENCE ELEMENT IS4-RELATED"/>
    <property type="match status" value="1"/>
</dbReference>
<accession>A0A4Q7ZBW8</accession>
<dbReference type="SUPFAM" id="SSF53098">
    <property type="entry name" value="Ribonuclease H-like"/>
    <property type="match status" value="1"/>
</dbReference>
<dbReference type="InterPro" id="IPR012337">
    <property type="entry name" value="RNaseH-like_sf"/>
</dbReference>
<dbReference type="PANTHER" id="PTHR37529">
    <property type="entry name" value="TRANSPOSASE INSG FOR INSERTION SEQUENCE ELEMENT IS4-RELATED"/>
    <property type="match status" value="1"/>
</dbReference>
<dbReference type="GO" id="GO:0004803">
    <property type="term" value="F:transposase activity"/>
    <property type="evidence" value="ECO:0007669"/>
    <property type="project" value="InterPro"/>
</dbReference>
<organism evidence="2 3">
    <name type="scientific">Fluviicoccus keumensis</name>
    <dbReference type="NCBI Taxonomy" id="1435465"/>
    <lineage>
        <taxon>Bacteria</taxon>
        <taxon>Pseudomonadati</taxon>
        <taxon>Pseudomonadota</taxon>
        <taxon>Gammaproteobacteria</taxon>
        <taxon>Moraxellales</taxon>
        <taxon>Moraxellaceae</taxon>
        <taxon>Fluviicoccus</taxon>
    </lineage>
</organism>
<evidence type="ECO:0000313" key="3">
    <source>
        <dbReference type="Proteomes" id="UP000292423"/>
    </source>
</evidence>
<name>A0A4Q7ZBW8_9GAMM</name>
<dbReference type="Proteomes" id="UP000292423">
    <property type="component" value="Unassembled WGS sequence"/>
</dbReference>
<dbReference type="EMBL" id="SHKX01000008">
    <property type="protein sequence ID" value="RZU48108.1"/>
    <property type="molecule type" value="Genomic_DNA"/>
</dbReference>
<dbReference type="InterPro" id="IPR002559">
    <property type="entry name" value="Transposase_11"/>
</dbReference>
<dbReference type="GO" id="GO:0003677">
    <property type="term" value="F:DNA binding"/>
    <property type="evidence" value="ECO:0007669"/>
    <property type="project" value="InterPro"/>
</dbReference>
<sequence>MQDTDGSCITSMRPDGRNRCFPPMETLAMFVAQVLDTDHSCQKAVNDAAIRRQANGLIPCSTATGAYCRARKRMPLSLASGLAKWTGSRMSAGIPRAWHWRGRPVRLVDGTAVSLPDTQPNQSLYPQSSNQKPGLGFPLCRLVGLMCLGSGAVLDVALGKMKGKHADERSLLRTLLPNLKAGDVLLGDALFGTYFLLCDLQSRQVDAVFEQHGARRRSTDFTLGQSLGERDHLVVLSKPKIRPDWMTEEDYDHAPETLTIRELHAGGKLLITTLLCPKKVPKSALKALYHNRWQVELDFRNLKVTLGMDRLRCRSPEMAEKEIWVYLLAYNLIRQAMVQAAVLAKVVPRQLSFKHSLQVMQAGRSYKRQELAPAEALELYVLIAQRQIGKRPGRIEPRAVKRRSKPYPMLTKPRKIAIEEIRRNGHPKKLK</sequence>
<keyword evidence="3" id="KW-1185">Reference proteome</keyword>